<evidence type="ECO:0000313" key="3">
    <source>
        <dbReference type="Proteomes" id="UP000479756"/>
    </source>
</evidence>
<accession>A0A7C9TP25</accession>
<feature type="compositionally biased region" description="Polar residues" evidence="1">
    <location>
        <begin position="135"/>
        <end position="146"/>
    </location>
</feature>
<keyword evidence="3" id="KW-1185">Reference proteome</keyword>
<gene>
    <name evidence="2" type="ORF">G3T37_03915</name>
</gene>
<reference evidence="2 3" key="1">
    <citation type="journal article" date="2014" name="Int. J. Syst. Evol. Microbiol.">
        <title>Description of Galbitalea soli gen. nov., sp. nov., and Frondihabitans sucicola sp. nov.</title>
        <authorList>
            <person name="Kim S.J."/>
            <person name="Lim J.M."/>
            <person name="Ahn J.H."/>
            <person name="Weon H.Y."/>
            <person name="Hamada M."/>
            <person name="Suzuki K."/>
            <person name="Ahn T.Y."/>
            <person name="Kwon S.W."/>
        </authorList>
    </citation>
    <scope>NUCLEOTIDE SEQUENCE [LARGE SCALE GENOMIC DNA]</scope>
    <source>
        <strain evidence="2 3">NBRC 108727</strain>
    </source>
</reference>
<organism evidence="2 3">
    <name type="scientific">Galbitalea soli</name>
    <dbReference type="NCBI Taxonomy" id="1268042"/>
    <lineage>
        <taxon>Bacteria</taxon>
        <taxon>Bacillati</taxon>
        <taxon>Actinomycetota</taxon>
        <taxon>Actinomycetes</taxon>
        <taxon>Micrococcales</taxon>
        <taxon>Microbacteriaceae</taxon>
        <taxon>Galbitalea</taxon>
    </lineage>
</organism>
<evidence type="ECO:0000256" key="1">
    <source>
        <dbReference type="SAM" id="MobiDB-lite"/>
    </source>
</evidence>
<proteinExistence type="predicted"/>
<feature type="region of interest" description="Disordered" evidence="1">
    <location>
        <begin position="124"/>
        <end position="155"/>
    </location>
</feature>
<name>A0A7C9TP25_9MICO</name>
<comment type="caution">
    <text evidence="2">The sequence shown here is derived from an EMBL/GenBank/DDBJ whole genome shotgun (WGS) entry which is preliminary data.</text>
</comment>
<protein>
    <submittedName>
        <fullName evidence="2">Uncharacterized protein</fullName>
    </submittedName>
</protein>
<dbReference type="AlphaFoldDB" id="A0A7C9TP25"/>
<sequence length="155" mass="16937">MPRVDLGGHPLAVAQYDWLSPDRHDRVDADPHDVPVTPVPAPSAEFRFTIHALPAPALALVVFYPRYSREKPPNLKEGDEVDCLTSPRCRITENVDSVDITVTGARRPRVAVLMVSYLAILGPPEGVSSPEEGHSTPNRSTMNTASWDALMEGSE</sequence>
<dbReference type="RefSeq" id="WP_163472140.1">
    <property type="nucleotide sequence ID" value="NZ_JAAGWZ010000001.1"/>
</dbReference>
<evidence type="ECO:0000313" key="2">
    <source>
        <dbReference type="EMBL" id="NEM90497.1"/>
    </source>
</evidence>
<dbReference type="EMBL" id="JAAGWZ010000001">
    <property type="protein sequence ID" value="NEM90497.1"/>
    <property type="molecule type" value="Genomic_DNA"/>
</dbReference>
<dbReference type="Proteomes" id="UP000479756">
    <property type="component" value="Unassembled WGS sequence"/>
</dbReference>